<dbReference type="OrthoDB" id="1406886at2759"/>
<dbReference type="InterPro" id="IPR025322">
    <property type="entry name" value="PADRE_dom"/>
</dbReference>
<evidence type="ECO:0000313" key="4">
    <source>
        <dbReference type="Proteomes" id="UP000077755"/>
    </source>
</evidence>
<gene>
    <name evidence="2" type="ORF">DCAR_006563</name>
    <name evidence="3" type="ORF">DCAR_0207390</name>
</gene>
<dbReference type="OMA" id="HVIFRSH"/>
<evidence type="ECO:0000313" key="2">
    <source>
        <dbReference type="EMBL" id="KZN05726.1"/>
    </source>
</evidence>
<dbReference type="STRING" id="79200.A0A166DV77"/>
<accession>A0A166DV77</accession>
<name>A0A166DV77_DAUCS</name>
<protein>
    <submittedName>
        <fullName evidence="2">Uncharacterized protein</fullName>
    </submittedName>
</protein>
<dbReference type="EMBL" id="LNRQ01000002">
    <property type="protein sequence ID" value="KZN05726.1"/>
    <property type="molecule type" value="Genomic_DNA"/>
</dbReference>
<dbReference type="EMBL" id="CP093344">
    <property type="protein sequence ID" value="WOG88156.1"/>
    <property type="molecule type" value="Genomic_DNA"/>
</dbReference>
<feature type="region of interest" description="Disordered" evidence="1">
    <location>
        <begin position="141"/>
        <end position="161"/>
    </location>
</feature>
<dbReference type="PANTHER" id="PTHR33148:SF48">
    <property type="entry name" value="DUF4228 DOMAIN PROTEIN"/>
    <property type="match status" value="1"/>
</dbReference>
<organism evidence="2">
    <name type="scientific">Daucus carota subsp. sativus</name>
    <name type="common">Carrot</name>
    <dbReference type="NCBI Taxonomy" id="79200"/>
    <lineage>
        <taxon>Eukaryota</taxon>
        <taxon>Viridiplantae</taxon>
        <taxon>Streptophyta</taxon>
        <taxon>Embryophyta</taxon>
        <taxon>Tracheophyta</taxon>
        <taxon>Spermatophyta</taxon>
        <taxon>Magnoliopsida</taxon>
        <taxon>eudicotyledons</taxon>
        <taxon>Gunneridae</taxon>
        <taxon>Pentapetalae</taxon>
        <taxon>asterids</taxon>
        <taxon>campanulids</taxon>
        <taxon>Apiales</taxon>
        <taxon>Apiaceae</taxon>
        <taxon>Apioideae</taxon>
        <taxon>Scandiceae</taxon>
        <taxon>Daucinae</taxon>
        <taxon>Daucus</taxon>
        <taxon>Daucus sect. Daucus</taxon>
    </lineage>
</organism>
<dbReference type="AlphaFoldDB" id="A0A166DV77"/>
<sequence>MGNCLFGGLGDDENEVIKVITSSGGVMEFYEPTTAESITDEFPGHVIFRSHDLFWNPIPHNEMLSTGNSYYLLPLPPLNKKFNPNKANAAGLDYAQQHQLQIGHVRSKSRIPSAHCPSTTAPYRMSFDHCSRKVFKKTSPLRRQAGSGGLRLSAESNRSNSDKCMSRCGIWKVKLVISPEQLAEILSQEARTGELIESVRTVAKCGKNNNNCPSSSSESAFSDLWGLAVSTSDSRN</sequence>
<dbReference type="GO" id="GO:0050832">
    <property type="term" value="P:defense response to fungus"/>
    <property type="evidence" value="ECO:0007669"/>
    <property type="project" value="EnsemblPlants"/>
</dbReference>
<reference evidence="2" key="1">
    <citation type="journal article" date="2016" name="Nat. Genet.">
        <title>A high-quality carrot genome assembly provides new insights into carotenoid accumulation and asterid genome evolution.</title>
        <authorList>
            <person name="Iorizzo M."/>
            <person name="Ellison S."/>
            <person name="Senalik D."/>
            <person name="Zeng P."/>
            <person name="Satapoomin P."/>
            <person name="Huang J."/>
            <person name="Bowman M."/>
            <person name="Iovene M."/>
            <person name="Sanseverino W."/>
            <person name="Cavagnaro P."/>
            <person name="Yildiz M."/>
            <person name="Macko-Podgorni A."/>
            <person name="Moranska E."/>
            <person name="Grzebelus E."/>
            <person name="Grzebelus D."/>
            <person name="Ashrafi H."/>
            <person name="Zheng Z."/>
            <person name="Cheng S."/>
            <person name="Spooner D."/>
            <person name="Van Deynze A."/>
            <person name="Simon P."/>
        </authorList>
    </citation>
    <scope>NUCLEOTIDE SEQUENCE [LARGE SCALE GENOMIC DNA]</scope>
    <source>
        <tissue evidence="2">Leaf</tissue>
    </source>
</reference>
<evidence type="ECO:0000313" key="3">
    <source>
        <dbReference type="EMBL" id="WOG88156.1"/>
    </source>
</evidence>
<proteinExistence type="predicted"/>
<keyword evidence="4" id="KW-1185">Reference proteome</keyword>
<dbReference type="Proteomes" id="UP000077755">
    <property type="component" value="Chromosome 2"/>
</dbReference>
<evidence type="ECO:0000256" key="1">
    <source>
        <dbReference type="SAM" id="MobiDB-lite"/>
    </source>
</evidence>
<dbReference type="Pfam" id="PF14009">
    <property type="entry name" value="PADRE"/>
    <property type="match status" value="1"/>
</dbReference>
<dbReference type="KEGG" id="dcr:108208400"/>
<dbReference type="PANTHER" id="PTHR33148">
    <property type="entry name" value="PLASTID MOVEMENT IMPAIRED PROTEIN-RELATED"/>
    <property type="match status" value="1"/>
</dbReference>
<reference evidence="3" key="2">
    <citation type="submission" date="2022-03" db="EMBL/GenBank/DDBJ databases">
        <title>Draft title - Genomic analysis of global carrot germplasm unveils the trajectory of domestication and the origin of high carotenoid orange carrot.</title>
        <authorList>
            <person name="Iorizzo M."/>
            <person name="Ellison S."/>
            <person name="Senalik D."/>
            <person name="Macko-Podgorni A."/>
            <person name="Grzebelus D."/>
            <person name="Bostan H."/>
            <person name="Rolling W."/>
            <person name="Curaba J."/>
            <person name="Simon P."/>
        </authorList>
    </citation>
    <scope>NUCLEOTIDE SEQUENCE</scope>
    <source>
        <tissue evidence="3">Leaf</tissue>
    </source>
</reference>
<dbReference type="Gramene" id="KZN05726">
    <property type="protein sequence ID" value="KZN05726"/>
    <property type="gene ID" value="DCAR_006563"/>
</dbReference>